<dbReference type="InterPro" id="IPR006158">
    <property type="entry name" value="Cobalamin-bd"/>
</dbReference>
<dbReference type="InterPro" id="IPR036594">
    <property type="entry name" value="Meth_synthase_dom"/>
</dbReference>
<proteinExistence type="inferred from homology"/>
<dbReference type="FunFam" id="3.40.50.280:FF:000003">
    <property type="entry name" value="Dimethylamine methyltransferase corrinoid protein"/>
    <property type="match status" value="1"/>
</dbReference>
<dbReference type="GO" id="GO:0005829">
    <property type="term" value="C:cytosol"/>
    <property type="evidence" value="ECO:0007669"/>
    <property type="project" value="TreeGrafter"/>
</dbReference>
<dbReference type="SUPFAM" id="SSF52242">
    <property type="entry name" value="Cobalamin (vitamin B12)-binding domain"/>
    <property type="match status" value="1"/>
</dbReference>
<dbReference type="PANTHER" id="PTHR45833">
    <property type="entry name" value="METHIONINE SYNTHASE"/>
    <property type="match status" value="1"/>
</dbReference>
<keyword evidence="2" id="KW-0479">Metal-binding</keyword>
<dbReference type="Pfam" id="PF02607">
    <property type="entry name" value="B12-binding_2"/>
    <property type="match status" value="1"/>
</dbReference>
<dbReference type="GO" id="GO:0050667">
    <property type="term" value="P:homocysteine metabolic process"/>
    <property type="evidence" value="ECO:0007669"/>
    <property type="project" value="TreeGrafter"/>
</dbReference>
<dbReference type="EC" id="2.1.1.13" evidence="6"/>
<dbReference type="PROSITE" id="PS51337">
    <property type="entry name" value="B12_BINDING_NTER"/>
    <property type="match status" value="1"/>
</dbReference>
<evidence type="ECO:0000259" key="4">
    <source>
        <dbReference type="PROSITE" id="PS51332"/>
    </source>
</evidence>
<dbReference type="GO" id="GO:0032259">
    <property type="term" value="P:methylation"/>
    <property type="evidence" value="ECO:0007669"/>
    <property type="project" value="UniProtKB-KW"/>
</dbReference>
<dbReference type="EMBL" id="AY349648">
    <property type="protein sequence ID" value="AAQ55470.1"/>
    <property type="molecule type" value="Genomic_DNA"/>
</dbReference>
<dbReference type="AlphaFoldDB" id="Q6V6X0"/>
<evidence type="ECO:0000259" key="5">
    <source>
        <dbReference type="PROSITE" id="PS51337"/>
    </source>
</evidence>
<dbReference type="InterPro" id="IPR036724">
    <property type="entry name" value="Cobalamin-bd_sf"/>
</dbReference>
<accession>Q6V6X0</accession>
<dbReference type="InterPro" id="IPR003759">
    <property type="entry name" value="Cbl-bd_cap"/>
</dbReference>
<name>Q6V6X0_METVO</name>
<dbReference type="SMART" id="SM01018">
    <property type="entry name" value="B12-binding_2"/>
    <property type="match status" value="1"/>
</dbReference>
<feature type="domain" description="B12-binding N-terminal" evidence="5">
    <location>
        <begin position="3"/>
        <end position="97"/>
    </location>
</feature>
<evidence type="ECO:0000256" key="2">
    <source>
        <dbReference type="ARBA" id="ARBA00022723"/>
    </source>
</evidence>
<evidence type="ECO:0000256" key="1">
    <source>
        <dbReference type="ARBA" id="ARBA00010854"/>
    </source>
</evidence>
<dbReference type="GO" id="GO:0031419">
    <property type="term" value="F:cobalamin binding"/>
    <property type="evidence" value="ECO:0007669"/>
    <property type="project" value="InterPro"/>
</dbReference>
<dbReference type="GO" id="GO:0046653">
    <property type="term" value="P:tetrahydrofolate metabolic process"/>
    <property type="evidence" value="ECO:0007669"/>
    <property type="project" value="TreeGrafter"/>
</dbReference>
<keyword evidence="3" id="KW-0170">Cobalt</keyword>
<dbReference type="Gene3D" id="3.40.50.280">
    <property type="entry name" value="Cobalamin-binding domain"/>
    <property type="match status" value="1"/>
</dbReference>
<keyword evidence="6" id="KW-0489">Methyltransferase</keyword>
<evidence type="ECO:0000313" key="6">
    <source>
        <dbReference type="EMBL" id="AAQ55470.1"/>
    </source>
</evidence>
<dbReference type="PROSITE" id="PS51332">
    <property type="entry name" value="B12_BINDING"/>
    <property type="match status" value="1"/>
</dbReference>
<dbReference type="Gene3D" id="1.10.1240.10">
    <property type="entry name" value="Methionine synthase domain"/>
    <property type="match status" value="1"/>
</dbReference>
<dbReference type="PANTHER" id="PTHR45833:SF1">
    <property type="entry name" value="METHIONINE SYNTHASE"/>
    <property type="match status" value="1"/>
</dbReference>
<organism evidence="6">
    <name type="scientific">Methanococcus voltae</name>
    <dbReference type="NCBI Taxonomy" id="2188"/>
    <lineage>
        <taxon>Archaea</taxon>
        <taxon>Methanobacteriati</taxon>
        <taxon>Methanobacteriota</taxon>
        <taxon>Methanomada group</taxon>
        <taxon>Methanococci</taxon>
        <taxon>Methanococcales</taxon>
        <taxon>Methanococcaceae</taxon>
        <taxon>Methanococcus</taxon>
    </lineage>
</organism>
<dbReference type="SUPFAM" id="SSF47644">
    <property type="entry name" value="Methionine synthase domain"/>
    <property type="match status" value="1"/>
</dbReference>
<keyword evidence="6" id="KW-0808">Transferase</keyword>
<reference evidence="6" key="1">
    <citation type="submission" date="2003-07" db="EMBL/GenBank/DDBJ databases">
        <authorList>
            <person name="Feldman R."/>
            <person name="Overbeek R."/>
            <person name="Whitman W."/>
        </authorList>
    </citation>
    <scope>NUCLEOTIDE SEQUENCE</scope>
    <source>
        <strain evidence="6">PS</strain>
    </source>
</reference>
<dbReference type="CDD" id="cd02070">
    <property type="entry name" value="corrinoid_protein_B12-BD"/>
    <property type="match status" value="1"/>
</dbReference>
<dbReference type="GO" id="GO:0008705">
    <property type="term" value="F:methionine synthase activity"/>
    <property type="evidence" value="ECO:0007669"/>
    <property type="project" value="UniProtKB-EC"/>
</dbReference>
<evidence type="ECO:0000256" key="3">
    <source>
        <dbReference type="ARBA" id="ARBA00023285"/>
    </source>
</evidence>
<comment type="similarity">
    <text evidence="1">Belongs to the methylamine corrinoid protein family.</text>
</comment>
<dbReference type="Pfam" id="PF02310">
    <property type="entry name" value="B12-binding"/>
    <property type="match status" value="1"/>
</dbReference>
<dbReference type="GO" id="GO:0046872">
    <property type="term" value="F:metal ion binding"/>
    <property type="evidence" value="ECO:0007669"/>
    <property type="project" value="UniProtKB-KW"/>
</dbReference>
<protein>
    <submittedName>
        <fullName evidence="6">Putative 5-methyltetrahydrofolate--homocysteine methyltransferase</fullName>
        <ecNumber evidence="6">2.1.1.13</ecNumber>
    </submittedName>
</protein>
<dbReference type="InterPro" id="IPR050554">
    <property type="entry name" value="Met_Synthase/Corrinoid"/>
</dbReference>
<sequence length="227" mass="25210">MRPNMTESQENMIKQLSDAVLDMDEDLTEELSDTYIKNGYNAFEGISKGLADGMNRAGVMYEEEEYFIPELLVCSDAMYKGLDILKPHLQYSENDEKMKAVVGVVEGDTHDIGKNLFKIMLETQGFEVYDLGRDVPPIEFVEKAKEVNADVIGLSTLMTTTMDNMKVVIDILKEQNMKDNTIVMVGGGPISQSFADKIGADGYAPEASKSARIAKELVSKLKDSKLN</sequence>
<feature type="domain" description="B12-binding" evidence="4">
    <location>
        <begin position="97"/>
        <end position="227"/>
    </location>
</feature>